<dbReference type="Gene3D" id="3.40.50.1820">
    <property type="entry name" value="alpha/beta hydrolase"/>
    <property type="match status" value="1"/>
</dbReference>
<name>A0ABN7S3I3_OIKDI</name>
<dbReference type="InterPro" id="IPR029058">
    <property type="entry name" value="AB_hydrolase_fold"/>
</dbReference>
<organism evidence="1 2">
    <name type="scientific">Oikopleura dioica</name>
    <name type="common">Tunicate</name>
    <dbReference type="NCBI Taxonomy" id="34765"/>
    <lineage>
        <taxon>Eukaryota</taxon>
        <taxon>Metazoa</taxon>
        <taxon>Chordata</taxon>
        <taxon>Tunicata</taxon>
        <taxon>Appendicularia</taxon>
        <taxon>Copelata</taxon>
        <taxon>Oikopleuridae</taxon>
        <taxon>Oikopleura</taxon>
    </lineage>
</organism>
<evidence type="ECO:0000313" key="2">
    <source>
        <dbReference type="Proteomes" id="UP001158576"/>
    </source>
</evidence>
<evidence type="ECO:0000313" key="1">
    <source>
        <dbReference type="EMBL" id="CAG5091436.1"/>
    </source>
</evidence>
<dbReference type="EMBL" id="OU015568">
    <property type="protein sequence ID" value="CAG5091436.1"/>
    <property type="molecule type" value="Genomic_DNA"/>
</dbReference>
<gene>
    <name evidence="1" type="ORF">OKIOD_LOCUS4605</name>
</gene>
<accession>A0ABN7S3I3</accession>
<dbReference type="Proteomes" id="UP001158576">
    <property type="component" value="Chromosome PAR"/>
</dbReference>
<keyword evidence="2" id="KW-1185">Reference proteome</keyword>
<dbReference type="InterPro" id="IPR009199">
    <property type="entry name" value="PhoPQ-act_pathogen-rel_PqaA"/>
</dbReference>
<sequence length="571" mass="63419">MFDMLNSDEFMKMSQRNLAGWSYTFFDYWYHQVPAYFGTLPMQLAMSVFDPLTYASRYADQLIYITNAANDEFFPFDGPLSYWDMLPGKKLLRILPDQAHGGSWGGWDRDESSVSDKISRTAVQDVGEMEENTQDRLWQSVTALYKAFLSAPETIPSITTSFNETVSSMTLSATSSLAPESTRSFSRKSKNGKRDWRQIYYAGASVCGAEGIPGIVPNLRPDFTPFNRVDSTADAEQTLNLESTEENVWDGGFIDFVFSLDGEEFITSSLPGVTPSDKYPGEPCSDPLSCQGFTPKNVRKTEKITALTLILPFRTFKPGTGYATFDAFQVTNTDKSVEFEFNIDFPAEFDLNATVPAVFSSTHDFLAKTTTGGNETCEVIEGEGFDLQEIWNGNCSVICTLPCEDAGGLLSTSPKCHSRETTECGPYGSCTEETGCVCDLESMPEPDQINIDDHVHLSCNSRDEMVVKVDKCLMHRLGFKLEDLSINGINPTDPLQPSGLNTCVGKLDYETETDYKFALYGDEACRMQKTSNATHDVYTNAIFGSMFQGENGSIQTVEVYSEFSCTFEGKS</sequence>
<protein>
    <submittedName>
        <fullName evidence="1">Oidioi.mRNA.OKI2018_I69.PAR.g13047.t1.cds</fullName>
    </submittedName>
</protein>
<dbReference type="Pfam" id="PF10142">
    <property type="entry name" value="PhoPQ_related"/>
    <property type="match status" value="1"/>
</dbReference>
<proteinExistence type="predicted"/>
<reference evidence="1 2" key="1">
    <citation type="submission" date="2021-04" db="EMBL/GenBank/DDBJ databases">
        <authorList>
            <person name="Bliznina A."/>
        </authorList>
    </citation>
    <scope>NUCLEOTIDE SEQUENCE [LARGE SCALE GENOMIC DNA]</scope>
</reference>
<dbReference type="PANTHER" id="PTHR31497:SF0">
    <property type="entry name" value="AUTOCRINE PROLIFERATION REPRESSOR PROTEIN A"/>
    <property type="match status" value="1"/>
</dbReference>
<dbReference type="PANTHER" id="PTHR31497">
    <property type="entry name" value="AUTOCRINE PROLIFERATION REPRESSOR PROTEIN A"/>
    <property type="match status" value="1"/>
</dbReference>